<dbReference type="PRINTS" id="PR00111">
    <property type="entry name" value="ABHYDROLASE"/>
</dbReference>
<dbReference type="PANTHER" id="PTHR43798">
    <property type="entry name" value="MONOACYLGLYCEROL LIPASE"/>
    <property type="match status" value="1"/>
</dbReference>
<feature type="domain" description="AB hydrolase-1" evidence="1">
    <location>
        <begin position="32"/>
        <end position="264"/>
    </location>
</feature>
<organism evidence="2 3">
    <name type="scientific">Actinomycetospora lemnae</name>
    <dbReference type="NCBI Taxonomy" id="3019891"/>
    <lineage>
        <taxon>Bacteria</taxon>
        <taxon>Bacillati</taxon>
        <taxon>Actinomycetota</taxon>
        <taxon>Actinomycetes</taxon>
        <taxon>Pseudonocardiales</taxon>
        <taxon>Pseudonocardiaceae</taxon>
        <taxon>Actinomycetospora</taxon>
    </lineage>
</organism>
<dbReference type="RefSeq" id="WP_274202471.1">
    <property type="nucleotide sequence ID" value="NZ_JAQZAO010000010.1"/>
</dbReference>
<dbReference type="SUPFAM" id="SSF53474">
    <property type="entry name" value="alpha/beta-Hydrolases"/>
    <property type="match status" value="1"/>
</dbReference>
<dbReference type="PANTHER" id="PTHR43798:SF33">
    <property type="entry name" value="HYDROLASE, PUTATIVE (AFU_ORTHOLOGUE AFUA_2G14860)-RELATED"/>
    <property type="match status" value="1"/>
</dbReference>
<dbReference type="EMBL" id="JAQZAO010000010">
    <property type="protein sequence ID" value="MDD7967937.1"/>
    <property type="molecule type" value="Genomic_DNA"/>
</dbReference>
<sequence>MSEARGPVRHRHEGVVDGRRVVWWSAGEGPVVLFLHGWALSPASYRDGLARIADRGARVVAPALPGFGGTAELPPAEATLAGYARWVTRFLGSVGEDTPVTVVGHSFGGGVGVRLAHDTPEVVSRLVLVNSIGGAVWAAGPAGPRMMSERPWWDWGLHLQEDLGPAWALGRVVPVIVSDAATNALRNPFAVWKVAELARTADLRAELDELRRRGLPVVVVWGRQDRVLPEASLTALRLALGDVEVRTVEGTHSWLITDPDAFTEIITNVLGDAPLAPLLEDTPSAADEPEAPAS</sequence>
<dbReference type="InterPro" id="IPR050266">
    <property type="entry name" value="AB_hydrolase_sf"/>
</dbReference>
<name>A0ABT5T134_9PSEU</name>
<dbReference type="Proteomes" id="UP001300763">
    <property type="component" value="Unassembled WGS sequence"/>
</dbReference>
<evidence type="ECO:0000313" key="2">
    <source>
        <dbReference type="EMBL" id="MDD7967937.1"/>
    </source>
</evidence>
<keyword evidence="3" id="KW-1185">Reference proteome</keyword>
<proteinExistence type="predicted"/>
<dbReference type="Gene3D" id="3.40.50.1820">
    <property type="entry name" value="alpha/beta hydrolase"/>
    <property type="match status" value="1"/>
</dbReference>
<protein>
    <submittedName>
        <fullName evidence="2">Alpha/beta fold hydrolase</fullName>
    </submittedName>
</protein>
<comment type="caution">
    <text evidence="2">The sequence shown here is derived from an EMBL/GenBank/DDBJ whole genome shotgun (WGS) entry which is preliminary data.</text>
</comment>
<accession>A0ABT5T134</accession>
<evidence type="ECO:0000313" key="3">
    <source>
        <dbReference type="Proteomes" id="UP001300763"/>
    </source>
</evidence>
<gene>
    <name evidence="2" type="ORF">PGB27_21555</name>
</gene>
<dbReference type="GO" id="GO:0016787">
    <property type="term" value="F:hydrolase activity"/>
    <property type="evidence" value="ECO:0007669"/>
    <property type="project" value="UniProtKB-KW"/>
</dbReference>
<dbReference type="InterPro" id="IPR000073">
    <property type="entry name" value="AB_hydrolase_1"/>
</dbReference>
<keyword evidence="2" id="KW-0378">Hydrolase</keyword>
<dbReference type="Pfam" id="PF12697">
    <property type="entry name" value="Abhydrolase_6"/>
    <property type="match status" value="1"/>
</dbReference>
<dbReference type="InterPro" id="IPR029058">
    <property type="entry name" value="AB_hydrolase_fold"/>
</dbReference>
<evidence type="ECO:0000259" key="1">
    <source>
        <dbReference type="Pfam" id="PF12697"/>
    </source>
</evidence>
<reference evidence="2 3" key="1">
    <citation type="submission" date="2023-02" db="EMBL/GenBank/DDBJ databases">
        <title>Genome sequencing required for Actinomycetospora new species description.</title>
        <authorList>
            <person name="Saimee Y."/>
            <person name="Duangmal K."/>
        </authorList>
    </citation>
    <scope>NUCLEOTIDE SEQUENCE [LARGE SCALE GENOMIC DNA]</scope>
    <source>
        <strain evidence="2 3">DW7H6</strain>
    </source>
</reference>